<gene>
    <name evidence="1" type="ORF">BCT54_00345</name>
</gene>
<proteinExistence type="predicted"/>
<accession>A0A2N7K182</accession>
<comment type="caution">
    <text evidence="1">The sequence shown here is derived from an EMBL/GenBank/DDBJ whole genome shotgun (WGS) entry which is preliminary data.</text>
</comment>
<dbReference type="AlphaFoldDB" id="A0A2N7K182"/>
<evidence type="ECO:0000313" key="2">
    <source>
        <dbReference type="Proteomes" id="UP000235533"/>
    </source>
</evidence>
<dbReference type="Gene3D" id="3.30.300.360">
    <property type="entry name" value="Protein of unknown function (DUF2498)"/>
    <property type="match status" value="1"/>
</dbReference>
<reference evidence="2" key="1">
    <citation type="submission" date="2016-07" db="EMBL/GenBank/DDBJ databases">
        <title>Nontailed viruses are major unrecognized killers of bacteria in the ocean.</title>
        <authorList>
            <person name="Kauffman K."/>
            <person name="Hussain F."/>
            <person name="Yang J."/>
            <person name="Arevalo P."/>
            <person name="Brown J."/>
            <person name="Cutler M."/>
            <person name="Kelly L."/>
            <person name="Polz M.F."/>
        </authorList>
    </citation>
    <scope>NUCLEOTIDE SEQUENCE [LARGE SCALE GENOMIC DNA]</scope>
    <source>
        <strain evidence="2">10N.261.48.B5</strain>
    </source>
</reference>
<dbReference type="InterPro" id="IPR038191">
    <property type="entry name" value="YciN_sf"/>
</dbReference>
<name>A0A2N7K182_VIBSP</name>
<sequence length="75" mass="8764">MGKDEQMINVPKELVLKSLNQHLRRHPDFQKGMRVDDIQYHNGGYSLTPNFCYGGKAKAENHERTMKILEETFKT</sequence>
<dbReference type="EMBL" id="MCZF01000002">
    <property type="protein sequence ID" value="PMM66926.1"/>
    <property type="molecule type" value="Genomic_DNA"/>
</dbReference>
<evidence type="ECO:0000313" key="1">
    <source>
        <dbReference type="EMBL" id="PMM66926.1"/>
    </source>
</evidence>
<organism evidence="1 2">
    <name type="scientific">Vibrio splendidus</name>
    <dbReference type="NCBI Taxonomy" id="29497"/>
    <lineage>
        <taxon>Bacteria</taxon>
        <taxon>Pseudomonadati</taxon>
        <taxon>Pseudomonadota</taxon>
        <taxon>Gammaproteobacteria</taxon>
        <taxon>Vibrionales</taxon>
        <taxon>Vibrionaceae</taxon>
        <taxon>Vibrio</taxon>
    </lineage>
</organism>
<dbReference type="Proteomes" id="UP000235533">
    <property type="component" value="Unassembled WGS sequence"/>
</dbReference>
<dbReference type="RefSeq" id="WP_102550811.1">
    <property type="nucleotide sequence ID" value="NZ_MCZF01000002.1"/>
</dbReference>
<protein>
    <submittedName>
        <fullName evidence="1">Uncharacterized protein</fullName>
    </submittedName>
</protein>